<sequence length="302" mass="32248">MHIPNLLLSIHHSLSPSHRRAARERKAEYQRSFNQLQVENQKRVRRMSQLRGEPSQDFLFDSAWGTGAASRARSSSVHDGAQPAYLHRERSEGAQGRGTAGARPFSMIYDSTSAYPSAGYGEGASGGAGDVPPVPPLRRGYGSGASGSGYESGMSGTSGASVPSANSFEARRPGSIAPSLIADSGTTSRSVSGGVIMSGGLGGADPLEGRREEALPPRYVDVATPVRLSRERPRPVSLSAGFVIPGWRKESRSRSRGRARRKKAEEWWDVNGPGGEERVGEFVQVVDGGNGDRELRMNAMVA</sequence>
<evidence type="ECO:0000313" key="2">
    <source>
        <dbReference type="EMBL" id="PNS17288.1"/>
    </source>
</evidence>
<accession>A0A2K1QQC6</accession>
<name>A0A2K1QQC6_9PEZI</name>
<comment type="caution">
    <text evidence="2">The sequence shown here is derived from an EMBL/GenBank/DDBJ whole genome shotgun (WGS) entry which is preliminary data.</text>
</comment>
<dbReference type="EMBL" id="NKHZ01000051">
    <property type="protein sequence ID" value="PNS17288.1"/>
    <property type="molecule type" value="Genomic_DNA"/>
</dbReference>
<gene>
    <name evidence="2" type="ORF">CAC42_6971</name>
</gene>
<evidence type="ECO:0000313" key="3">
    <source>
        <dbReference type="Proteomes" id="UP000243797"/>
    </source>
</evidence>
<evidence type="ECO:0000256" key="1">
    <source>
        <dbReference type="SAM" id="MobiDB-lite"/>
    </source>
</evidence>
<protein>
    <submittedName>
        <fullName evidence="2">Uncharacterized protein</fullName>
    </submittedName>
</protein>
<dbReference type="Proteomes" id="UP000243797">
    <property type="component" value="Unassembled WGS sequence"/>
</dbReference>
<organism evidence="2 3">
    <name type="scientific">Sphaceloma murrayae</name>
    <dbReference type="NCBI Taxonomy" id="2082308"/>
    <lineage>
        <taxon>Eukaryota</taxon>
        <taxon>Fungi</taxon>
        <taxon>Dikarya</taxon>
        <taxon>Ascomycota</taxon>
        <taxon>Pezizomycotina</taxon>
        <taxon>Dothideomycetes</taxon>
        <taxon>Dothideomycetidae</taxon>
        <taxon>Myriangiales</taxon>
        <taxon>Elsinoaceae</taxon>
        <taxon>Sphaceloma</taxon>
    </lineage>
</organism>
<reference evidence="2 3" key="1">
    <citation type="submission" date="2017-06" db="EMBL/GenBank/DDBJ databases">
        <title>Draft genome sequence of a variant of Elsinoe murrayae.</title>
        <authorList>
            <person name="Cheng Q."/>
        </authorList>
    </citation>
    <scope>NUCLEOTIDE SEQUENCE [LARGE SCALE GENOMIC DNA]</scope>
    <source>
        <strain evidence="2 3">CQ-2017a</strain>
    </source>
</reference>
<proteinExistence type="predicted"/>
<dbReference type="AlphaFoldDB" id="A0A2K1QQC6"/>
<feature type="region of interest" description="Disordered" evidence="1">
    <location>
        <begin position="123"/>
        <end position="171"/>
    </location>
</feature>
<dbReference type="OrthoDB" id="3933971at2759"/>
<feature type="compositionally biased region" description="Low complexity" evidence="1">
    <location>
        <begin position="148"/>
        <end position="159"/>
    </location>
</feature>
<dbReference type="InParanoid" id="A0A2K1QQC6"/>
<keyword evidence="3" id="KW-1185">Reference proteome</keyword>